<protein>
    <recommendedName>
        <fullName evidence="5">PPIase cyclophilin-type domain-containing protein</fullName>
    </recommendedName>
</protein>
<dbReference type="Proteomes" id="UP000315295">
    <property type="component" value="Unassembled WGS sequence"/>
</dbReference>
<dbReference type="InterPro" id="IPR020892">
    <property type="entry name" value="Cyclophilin-type_PPIase_CS"/>
</dbReference>
<dbReference type="InterPro" id="IPR029000">
    <property type="entry name" value="Cyclophilin-like_dom_sf"/>
</dbReference>
<evidence type="ECO:0000313" key="6">
    <source>
        <dbReference type="EMBL" id="TQE11106.1"/>
    </source>
</evidence>
<dbReference type="PROSITE" id="PS50072">
    <property type="entry name" value="CSA_PPIASE_2"/>
    <property type="match status" value="1"/>
</dbReference>
<dbReference type="InterPro" id="IPR044666">
    <property type="entry name" value="Cyclophilin_A-like"/>
</dbReference>
<dbReference type="Pfam" id="PF00160">
    <property type="entry name" value="Pro_isomerase"/>
    <property type="match status" value="1"/>
</dbReference>
<dbReference type="GO" id="GO:0006457">
    <property type="term" value="P:protein folding"/>
    <property type="evidence" value="ECO:0007669"/>
    <property type="project" value="InterPro"/>
</dbReference>
<name>A0A540NJA5_MALBA</name>
<gene>
    <name evidence="6" type="ORF">C1H46_003112</name>
</gene>
<accession>A0A540NJA5</accession>
<comment type="caution">
    <text evidence="6">The sequence shown here is derived from an EMBL/GenBank/DDBJ whole genome shotgun (WGS) entry which is preliminary data.</text>
</comment>
<proteinExistence type="predicted"/>
<dbReference type="PROSITE" id="PS00170">
    <property type="entry name" value="CSA_PPIASE_1"/>
    <property type="match status" value="1"/>
</dbReference>
<keyword evidence="7" id="KW-1185">Reference proteome</keyword>
<feature type="region of interest" description="Disordered" evidence="4">
    <location>
        <begin position="234"/>
        <end position="264"/>
    </location>
</feature>
<feature type="region of interest" description="Disordered" evidence="4">
    <location>
        <begin position="350"/>
        <end position="372"/>
    </location>
</feature>
<evidence type="ECO:0000259" key="5">
    <source>
        <dbReference type="PROSITE" id="PS50072"/>
    </source>
</evidence>
<dbReference type="SUPFAM" id="SSF50891">
    <property type="entry name" value="Cyclophilin-like"/>
    <property type="match status" value="1"/>
</dbReference>
<feature type="compositionally biased region" description="Basic residues" evidence="4">
    <location>
        <begin position="356"/>
        <end position="365"/>
    </location>
</feature>
<keyword evidence="3" id="KW-0539">Nucleus</keyword>
<dbReference type="GO" id="GO:0071013">
    <property type="term" value="C:catalytic step 2 spliceosome"/>
    <property type="evidence" value="ECO:0007669"/>
    <property type="project" value="TreeGrafter"/>
</dbReference>
<evidence type="ECO:0000256" key="4">
    <source>
        <dbReference type="SAM" id="MobiDB-lite"/>
    </source>
</evidence>
<dbReference type="PANTHER" id="PTHR45625">
    <property type="entry name" value="PEPTIDYL-PROLYL CIS-TRANS ISOMERASE-RELATED"/>
    <property type="match status" value="1"/>
</dbReference>
<dbReference type="GO" id="GO:0003755">
    <property type="term" value="F:peptidyl-prolyl cis-trans isomerase activity"/>
    <property type="evidence" value="ECO:0007669"/>
    <property type="project" value="InterPro"/>
</dbReference>
<dbReference type="EMBL" id="VIEB01000032">
    <property type="protein sequence ID" value="TQE11106.1"/>
    <property type="molecule type" value="Genomic_DNA"/>
</dbReference>
<evidence type="ECO:0000313" key="7">
    <source>
        <dbReference type="Proteomes" id="UP000315295"/>
    </source>
</evidence>
<comment type="subcellular location">
    <subcellularLocation>
        <location evidence="1">Nucleus</location>
    </subcellularLocation>
</comment>
<sequence length="464" mass="52624">MSSIYVLEPPTKGKVVLQTMHGPLDVELWPKEAPKAVRNFVQLCLEGYYDNTIFHRIIKGFLVQGGDPTGSGTDFELEFLGFFFFARGESIYGGVFPDEFHSRLRFKHRVLVACANAGTPNSNGSQFFMNLDGSDWLDKKHTIFGQVLWNPFDDIFPRVRAKHSTESKNNTGNKDIKKKAVKKLNLLSFGEEAEEEEKELAAVKTKIKSSHNVLDDPRLLKDEVTINESLSVREALSSKKEEPRKDAESKFYNTLDHSDDDDEANFDARMRQQILKKRTDLGDLPPKLKLKNGRSSPKQHEIPTSRSNVESIDDDQQKVDKLSLKKKGIGSEARAERMANADADLQLLGEAERGRQLQKQKKRRNQGREDEVLAKLEKFKKGIFEKHTAPGSESGGGKAEDLSDWKSVSLKFAPEKGKDHMSRNGDLNDYVVHDPLLEKVKEKFNRLQAKQRRRELELAGKSLT</sequence>
<dbReference type="AlphaFoldDB" id="A0A540NJA5"/>
<dbReference type="PANTHER" id="PTHR45625:SF6">
    <property type="entry name" value="SPLICEOSOME-ASSOCIATED PROTEIN CWC27 HOMOLOG"/>
    <property type="match status" value="1"/>
</dbReference>
<feature type="compositionally biased region" description="Basic and acidic residues" evidence="4">
    <location>
        <begin position="236"/>
        <end position="249"/>
    </location>
</feature>
<dbReference type="Gene3D" id="2.40.100.10">
    <property type="entry name" value="Cyclophilin-like"/>
    <property type="match status" value="1"/>
</dbReference>
<feature type="domain" description="PPIase cyclophilin-type" evidence="5">
    <location>
        <begin position="22"/>
        <end position="191"/>
    </location>
</feature>
<feature type="region of interest" description="Disordered" evidence="4">
    <location>
        <begin position="276"/>
        <end position="318"/>
    </location>
</feature>
<keyword evidence="2" id="KW-0143">Chaperone</keyword>
<reference evidence="6 7" key="1">
    <citation type="journal article" date="2019" name="G3 (Bethesda)">
        <title>Sequencing of a Wild Apple (Malus baccata) Genome Unravels the Differences Between Cultivated and Wild Apple Species Regarding Disease Resistance and Cold Tolerance.</title>
        <authorList>
            <person name="Chen X."/>
        </authorList>
    </citation>
    <scope>NUCLEOTIDE SEQUENCE [LARGE SCALE GENOMIC DNA]</scope>
    <source>
        <strain evidence="7">cv. Shandingzi</strain>
        <tissue evidence="6">Leaves</tissue>
    </source>
</reference>
<dbReference type="STRING" id="106549.A0A540NJA5"/>
<dbReference type="PRINTS" id="PR00153">
    <property type="entry name" value="CSAPPISMRASE"/>
</dbReference>
<dbReference type="InterPro" id="IPR002130">
    <property type="entry name" value="Cyclophilin-type_PPIase_dom"/>
</dbReference>
<organism evidence="6 7">
    <name type="scientific">Malus baccata</name>
    <name type="common">Siberian crab apple</name>
    <name type="synonym">Pyrus baccata</name>
    <dbReference type="NCBI Taxonomy" id="106549"/>
    <lineage>
        <taxon>Eukaryota</taxon>
        <taxon>Viridiplantae</taxon>
        <taxon>Streptophyta</taxon>
        <taxon>Embryophyta</taxon>
        <taxon>Tracheophyta</taxon>
        <taxon>Spermatophyta</taxon>
        <taxon>Magnoliopsida</taxon>
        <taxon>eudicotyledons</taxon>
        <taxon>Gunneridae</taxon>
        <taxon>Pentapetalae</taxon>
        <taxon>rosids</taxon>
        <taxon>fabids</taxon>
        <taxon>Rosales</taxon>
        <taxon>Rosaceae</taxon>
        <taxon>Amygdaloideae</taxon>
        <taxon>Maleae</taxon>
        <taxon>Malus</taxon>
    </lineage>
</organism>
<evidence type="ECO:0000256" key="2">
    <source>
        <dbReference type="ARBA" id="ARBA00023186"/>
    </source>
</evidence>
<evidence type="ECO:0000256" key="3">
    <source>
        <dbReference type="ARBA" id="ARBA00023242"/>
    </source>
</evidence>
<feature type="region of interest" description="Disordered" evidence="4">
    <location>
        <begin position="384"/>
        <end position="403"/>
    </location>
</feature>
<evidence type="ECO:0000256" key="1">
    <source>
        <dbReference type="ARBA" id="ARBA00004123"/>
    </source>
</evidence>